<name>B9S7W7_RICCO</name>
<protein>
    <submittedName>
        <fullName evidence="1">Uncharacterized protein</fullName>
    </submittedName>
</protein>
<dbReference type="InParanoid" id="B9S7W7"/>
<accession>B9S7W7</accession>
<sequence>MDVDLEALLPQQSINTFALAAANRSSLQGQQKASIIPTPPTQTTLPALVVANNLIFIAKSHTPQTLLTSLFAHFLYLISSEFGLDPTV</sequence>
<evidence type="ECO:0000313" key="1">
    <source>
        <dbReference type="EMBL" id="EEF40283.1"/>
    </source>
</evidence>
<reference evidence="2" key="1">
    <citation type="journal article" date="2010" name="Nat. Biotechnol.">
        <title>Draft genome sequence of the oilseed species Ricinus communis.</title>
        <authorList>
            <person name="Chan A.P."/>
            <person name="Crabtree J."/>
            <person name="Zhao Q."/>
            <person name="Lorenzi H."/>
            <person name="Orvis J."/>
            <person name="Puiu D."/>
            <person name="Melake-Berhan A."/>
            <person name="Jones K.M."/>
            <person name="Redman J."/>
            <person name="Chen G."/>
            <person name="Cahoon E.B."/>
            <person name="Gedil M."/>
            <person name="Stanke M."/>
            <person name="Haas B.J."/>
            <person name="Wortman J.R."/>
            <person name="Fraser-Liggett C.M."/>
            <person name="Ravel J."/>
            <person name="Rabinowicz P.D."/>
        </authorList>
    </citation>
    <scope>NUCLEOTIDE SEQUENCE [LARGE SCALE GENOMIC DNA]</scope>
    <source>
        <strain evidence="2">cv. Hale</strain>
    </source>
</reference>
<gene>
    <name evidence="1" type="ORF">RCOM_1382310</name>
</gene>
<keyword evidence="2" id="KW-1185">Reference proteome</keyword>
<evidence type="ECO:0000313" key="2">
    <source>
        <dbReference type="Proteomes" id="UP000008311"/>
    </source>
</evidence>
<dbReference type="AlphaFoldDB" id="B9S7W7"/>
<dbReference type="EMBL" id="EQ973887">
    <property type="protein sequence ID" value="EEF40283.1"/>
    <property type="molecule type" value="Genomic_DNA"/>
</dbReference>
<dbReference type="Proteomes" id="UP000008311">
    <property type="component" value="Unassembled WGS sequence"/>
</dbReference>
<proteinExistence type="predicted"/>
<organism evidence="1 2">
    <name type="scientific">Ricinus communis</name>
    <name type="common">Castor bean</name>
    <dbReference type="NCBI Taxonomy" id="3988"/>
    <lineage>
        <taxon>Eukaryota</taxon>
        <taxon>Viridiplantae</taxon>
        <taxon>Streptophyta</taxon>
        <taxon>Embryophyta</taxon>
        <taxon>Tracheophyta</taxon>
        <taxon>Spermatophyta</taxon>
        <taxon>Magnoliopsida</taxon>
        <taxon>eudicotyledons</taxon>
        <taxon>Gunneridae</taxon>
        <taxon>Pentapetalae</taxon>
        <taxon>rosids</taxon>
        <taxon>fabids</taxon>
        <taxon>Malpighiales</taxon>
        <taxon>Euphorbiaceae</taxon>
        <taxon>Acalyphoideae</taxon>
        <taxon>Acalypheae</taxon>
        <taxon>Ricinus</taxon>
    </lineage>
</organism>